<keyword evidence="1" id="KW-0732">Signal</keyword>
<feature type="signal peptide" evidence="1">
    <location>
        <begin position="1"/>
        <end position="19"/>
    </location>
</feature>
<dbReference type="Proteomes" id="UP001447842">
    <property type="component" value="Chromosome"/>
</dbReference>
<dbReference type="RefSeq" id="WP_345969864.1">
    <property type="nucleotide sequence ID" value="NZ_CP147920.1"/>
</dbReference>
<evidence type="ECO:0000313" key="2">
    <source>
        <dbReference type="EMBL" id="XAU14775.1"/>
    </source>
</evidence>
<dbReference type="SUPFAM" id="SSF56925">
    <property type="entry name" value="OMPA-like"/>
    <property type="match status" value="1"/>
</dbReference>
<gene>
    <name evidence="2" type="ORF">WCY31_11085</name>
</gene>
<reference evidence="2 3" key="1">
    <citation type="submission" date="2024-03" db="EMBL/GenBank/DDBJ databases">
        <title>Sulfurimonas sp. HSL3-1.</title>
        <authorList>
            <person name="Wang S."/>
        </authorList>
    </citation>
    <scope>NUCLEOTIDE SEQUENCE [LARGE SCALE GENOMIC DNA]</scope>
    <source>
        <strain evidence="2 3">HSL3-1</strain>
    </source>
</reference>
<evidence type="ECO:0000256" key="1">
    <source>
        <dbReference type="SAM" id="SignalP"/>
    </source>
</evidence>
<proteinExistence type="predicted"/>
<organism evidence="2 3">
    <name type="scientific">Sulfurimonas diazotrophicus</name>
    <dbReference type="NCBI Taxonomy" id="3131939"/>
    <lineage>
        <taxon>Bacteria</taxon>
        <taxon>Pseudomonadati</taxon>
        <taxon>Campylobacterota</taxon>
        <taxon>Epsilonproteobacteria</taxon>
        <taxon>Campylobacterales</taxon>
        <taxon>Sulfurimonadaceae</taxon>
        <taxon>Sulfurimonas</taxon>
    </lineage>
</organism>
<dbReference type="InterPro" id="IPR009998">
    <property type="entry name" value="YfaZ"/>
</dbReference>
<dbReference type="Pfam" id="PF07437">
    <property type="entry name" value="YfaZ"/>
    <property type="match status" value="1"/>
</dbReference>
<keyword evidence="3" id="KW-1185">Reference proteome</keyword>
<name>A0ABZ3H8B1_9BACT</name>
<protein>
    <submittedName>
        <fullName evidence="2">YfaZ family outer membrane protein</fullName>
    </submittedName>
</protein>
<dbReference type="EMBL" id="CP147920">
    <property type="protein sequence ID" value="XAU14775.1"/>
    <property type="molecule type" value="Genomic_DNA"/>
</dbReference>
<evidence type="ECO:0000313" key="3">
    <source>
        <dbReference type="Proteomes" id="UP001447842"/>
    </source>
</evidence>
<dbReference type="InterPro" id="IPR011250">
    <property type="entry name" value="OMP/PagP_B-barrel"/>
</dbReference>
<sequence length="200" mass="22547">MLKTLVTTLALGCSLFAMHEAELNLNNYDLNAKLDFDMGQFNDAVDPETVFLGARYLRGSYHHSDELRDKDHDLFDAHFAVAQRLSGNDALTLGLGVKFVYTSIEGYDFDALPIGVFARYELPLNLPVPFIVGGALYYAPEVLAWQDAKNYLEYDLSLDIRIIDRAAVTAGYRKIDTDFDLSGGDFTFNEAWYVGVKFRF</sequence>
<feature type="chain" id="PRO_5046056934" evidence="1">
    <location>
        <begin position="20"/>
        <end position="200"/>
    </location>
</feature>
<accession>A0ABZ3H8B1</accession>